<sequence>MLKSIWAARWYVLLGLVAFLITLLLTTPLHFVWRFLAPELSALPVQVQQVSGTLWRGRIQVQVIQLRELGVLDTRWELSPWALLAGRADLRLQIDSPDLRLQLPLQIGLNKVLHINGADGYFDLRPLAPMLQRQRTKAEGNVELNRLLAEVDLNTLVFQQLSGQLVYSGGAVTLLVDNKPVNATLPVLLGQLGREPERAALDLTTESGETLLRGYLQPDGWAGLALRRRLLDIIGQPWPVQAEADSVIFEVSQKVL</sequence>
<evidence type="ECO:0000256" key="7">
    <source>
        <dbReference type="ARBA" id="ARBA00022692"/>
    </source>
</evidence>
<name>A0A9X7YNW0_9GAMM</name>
<dbReference type="RefSeq" id="WP_228345951.1">
    <property type="nucleotide sequence ID" value="NZ_CP046056.1"/>
</dbReference>
<gene>
    <name evidence="11" type="ORF">GJQ55_02535</name>
</gene>
<keyword evidence="6" id="KW-0997">Cell inner membrane</keyword>
<evidence type="ECO:0000313" key="12">
    <source>
        <dbReference type="Proteomes" id="UP000596074"/>
    </source>
</evidence>
<accession>A0A9X7YNW0</accession>
<dbReference type="GO" id="GO:0015628">
    <property type="term" value="P:protein secretion by the type II secretion system"/>
    <property type="evidence" value="ECO:0007669"/>
    <property type="project" value="InterPro"/>
</dbReference>
<comment type="subcellular location">
    <subcellularLocation>
        <location evidence="1">Cell inner membrane</location>
    </subcellularLocation>
</comment>
<evidence type="ECO:0000256" key="10">
    <source>
        <dbReference type="ARBA" id="ARBA00030772"/>
    </source>
</evidence>
<dbReference type="Proteomes" id="UP000596074">
    <property type="component" value="Chromosome"/>
</dbReference>
<dbReference type="GO" id="GO:0015627">
    <property type="term" value="C:type II protein secretion system complex"/>
    <property type="evidence" value="ECO:0007669"/>
    <property type="project" value="InterPro"/>
</dbReference>
<evidence type="ECO:0000256" key="4">
    <source>
        <dbReference type="ARBA" id="ARBA00022448"/>
    </source>
</evidence>
<evidence type="ECO:0000256" key="3">
    <source>
        <dbReference type="ARBA" id="ARBA00021563"/>
    </source>
</evidence>
<proteinExistence type="inferred from homology"/>
<dbReference type="AlphaFoldDB" id="A0A9X7YNW0"/>
<dbReference type="GO" id="GO:0005886">
    <property type="term" value="C:plasma membrane"/>
    <property type="evidence" value="ECO:0007669"/>
    <property type="project" value="UniProtKB-SubCell"/>
</dbReference>
<keyword evidence="7" id="KW-0812">Transmembrane</keyword>
<dbReference type="EMBL" id="CP046056">
    <property type="protein sequence ID" value="QQD23427.1"/>
    <property type="molecule type" value="Genomic_DNA"/>
</dbReference>
<dbReference type="InterPro" id="IPR022792">
    <property type="entry name" value="T2SS_protein-GspN"/>
</dbReference>
<evidence type="ECO:0000256" key="9">
    <source>
        <dbReference type="ARBA" id="ARBA00023136"/>
    </source>
</evidence>
<evidence type="ECO:0000256" key="8">
    <source>
        <dbReference type="ARBA" id="ARBA00022927"/>
    </source>
</evidence>
<keyword evidence="8" id="KW-0653">Protein transport</keyword>
<protein>
    <recommendedName>
        <fullName evidence="3">Type II secretion system protein N</fullName>
    </recommendedName>
    <alternativeName>
        <fullName evidence="10">General secretion pathway protein N</fullName>
    </alternativeName>
</protein>
<evidence type="ECO:0000313" key="11">
    <source>
        <dbReference type="EMBL" id="QQD23427.1"/>
    </source>
</evidence>
<keyword evidence="9" id="KW-0472">Membrane</keyword>
<keyword evidence="12" id="KW-1185">Reference proteome</keyword>
<dbReference type="KEGG" id="vcw:GJQ55_02535"/>
<comment type="similarity">
    <text evidence="2">Belongs to the GSP N family.</text>
</comment>
<organism evidence="11 12">
    <name type="scientific">Venatoribacter cucullus</name>
    <dbReference type="NCBI Taxonomy" id="2661630"/>
    <lineage>
        <taxon>Bacteria</taxon>
        <taxon>Pseudomonadati</taxon>
        <taxon>Pseudomonadota</taxon>
        <taxon>Gammaproteobacteria</taxon>
        <taxon>Oceanospirillales</taxon>
        <taxon>Oceanospirillaceae</taxon>
        <taxon>Venatoribacter</taxon>
    </lineage>
</organism>
<evidence type="ECO:0000256" key="6">
    <source>
        <dbReference type="ARBA" id="ARBA00022519"/>
    </source>
</evidence>
<dbReference type="Pfam" id="PF01203">
    <property type="entry name" value="T2SSN"/>
    <property type="match status" value="1"/>
</dbReference>
<evidence type="ECO:0000256" key="5">
    <source>
        <dbReference type="ARBA" id="ARBA00022475"/>
    </source>
</evidence>
<evidence type="ECO:0000256" key="1">
    <source>
        <dbReference type="ARBA" id="ARBA00004533"/>
    </source>
</evidence>
<keyword evidence="4" id="KW-0813">Transport</keyword>
<evidence type="ECO:0000256" key="2">
    <source>
        <dbReference type="ARBA" id="ARBA00007208"/>
    </source>
</evidence>
<reference evidence="11 12" key="1">
    <citation type="submission" date="2019-11" db="EMBL/GenBank/DDBJ databases">
        <title>Venatorbacter sp. nov. a predator of Campylobacter and other Gram-negative bacteria.</title>
        <authorList>
            <person name="Saeedi A."/>
            <person name="Cummings N.J."/>
            <person name="Connerton I.F."/>
            <person name="Connerton P.L."/>
        </authorList>
    </citation>
    <scope>NUCLEOTIDE SEQUENCE [LARGE SCALE GENOMIC DNA]</scope>
    <source>
        <strain evidence="11">XL5</strain>
    </source>
</reference>
<keyword evidence="5" id="KW-1003">Cell membrane</keyword>